<accession>A0A6F8YE02</accession>
<evidence type="ECO:0000256" key="3">
    <source>
        <dbReference type="ARBA" id="ARBA00022475"/>
    </source>
</evidence>
<keyword evidence="2" id="KW-0813">Transport</keyword>
<keyword evidence="5 8" id="KW-1133">Transmembrane helix</keyword>
<evidence type="ECO:0000256" key="2">
    <source>
        <dbReference type="ARBA" id="ARBA00022448"/>
    </source>
</evidence>
<evidence type="ECO:0000256" key="1">
    <source>
        <dbReference type="ARBA" id="ARBA00004651"/>
    </source>
</evidence>
<keyword evidence="6 8" id="KW-0472">Membrane</keyword>
<evidence type="ECO:0000256" key="5">
    <source>
        <dbReference type="ARBA" id="ARBA00022989"/>
    </source>
</evidence>
<evidence type="ECO:0000256" key="7">
    <source>
        <dbReference type="SAM" id="MobiDB-lite"/>
    </source>
</evidence>
<feature type="transmembrane region" description="Helical" evidence="8">
    <location>
        <begin position="88"/>
        <end position="118"/>
    </location>
</feature>
<dbReference type="PANTHER" id="PTHR30425">
    <property type="entry name" value="PHOSPHATE TRANSPORT SYSTEM PERMEASE PROTEIN PST"/>
    <property type="match status" value="1"/>
</dbReference>
<keyword evidence="10" id="KW-1185">Reference proteome</keyword>
<evidence type="ECO:0000256" key="8">
    <source>
        <dbReference type="SAM" id="Phobius"/>
    </source>
</evidence>
<feature type="compositionally biased region" description="Low complexity" evidence="7">
    <location>
        <begin position="1"/>
        <end position="16"/>
    </location>
</feature>
<evidence type="ECO:0000313" key="10">
    <source>
        <dbReference type="Proteomes" id="UP000503011"/>
    </source>
</evidence>
<dbReference type="Proteomes" id="UP000503011">
    <property type="component" value="Chromosome"/>
</dbReference>
<reference evidence="9 10" key="2">
    <citation type="submission" date="2020-03" db="EMBL/GenBank/DDBJ databases">
        <authorList>
            <person name="Ichikawa N."/>
            <person name="Kimura A."/>
            <person name="Kitahashi Y."/>
            <person name="Uohara A."/>
        </authorList>
    </citation>
    <scope>NUCLEOTIDE SEQUENCE [LARGE SCALE GENOMIC DNA]</scope>
    <source>
        <strain evidence="9 10">NBRC 105367</strain>
    </source>
</reference>
<dbReference type="EMBL" id="AP022871">
    <property type="protein sequence ID" value="BCB84290.1"/>
    <property type="molecule type" value="Genomic_DNA"/>
</dbReference>
<dbReference type="AlphaFoldDB" id="A0A6F8YE02"/>
<organism evidence="9 10">
    <name type="scientific">Phytohabitans suffuscus</name>
    <dbReference type="NCBI Taxonomy" id="624315"/>
    <lineage>
        <taxon>Bacteria</taxon>
        <taxon>Bacillati</taxon>
        <taxon>Actinomycetota</taxon>
        <taxon>Actinomycetes</taxon>
        <taxon>Micromonosporales</taxon>
        <taxon>Micromonosporaceae</taxon>
    </lineage>
</organism>
<feature type="transmembrane region" description="Helical" evidence="8">
    <location>
        <begin position="36"/>
        <end position="60"/>
    </location>
</feature>
<feature type="compositionally biased region" description="Low complexity" evidence="7">
    <location>
        <begin position="174"/>
        <end position="190"/>
    </location>
</feature>
<proteinExistence type="predicted"/>
<evidence type="ECO:0000313" key="9">
    <source>
        <dbReference type="EMBL" id="BCB84290.1"/>
    </source>
</evidence>
<dbReference type="InterPro" id="IPR051124">
    <property type="entry name" value="Phosphate_Transport_Permease"/>
</dbReference>
<keyword evidence="3" id="KW-1003">Cell membrane</keyword>
<gene>
    <name evidence="9" type="ORF">Psuf_016030</name>
</gene>
<evidence type="ECO:0000256" key="4">
    <source>
        <dbReference type="ARBA" id="ARBA00022692"/>
    </source>
</evidence>
<dbReference type="PANTHER" id="PTHR30425:SF1">
    <property type="entry name" value="PHOSPHATE TRANSPORT SYSTEM PERMEASE PROTEIN PSTC"/>
    <property type="match status" value="1"/>
</dbReference>
<name>A0A6F8YE02_9ACTN</name>
<protein>
    <recommendedName>
        <fullName evidence="11">ABC transmembrane type-1 domain-containing protein</fullName>
    </recommendedName>
</protein>
<dbReference type="GO" id="GO:0005886">
    <property type="term" value="C:plasma membrane"/>
    <property type="evidence" value="ECO:0007669"/>
    <property type="project" value="UniProtKB-SubCell"/>
</dbReference>
<evidence type="ECO:0008006" key="11">
    <source>
        <dbReference type="Google" id="ProtNLM"/>
    </source>
</evidence>
<feature type="region of interest" description="Disordered" evidence="7">
    <location>
        <begin position="168"/>
        <end position="198"/>
    </location>
</feature>
<evidence type="ECO:0000256" key="6">
    <source>
        <dbReference type="ARBA" id="ARBA00023136"/>
    </source>
</evidence>
<feature type="region of interest" description="Disordered" evidence="7">
    <location>
        <begin position="1"/>
        <end position="29"/>
    </location>
</feature>
<keyword evidence="4 8" id="KW-0812">Transmembrane</keyword>
<comment type="subcellular location">
    <subcellularLocation>
        <location evidence="1">Cell membrane</location>
        <topology evidence="1">Multi-pass membrane protein</topology>
    </subcellularLocation>
</comment>
<dbReference type="SUPFAM" id="SSF161098">
    <property type="entry name" value="MetI-like"/>
    <property type="match status" value="1"/>
</dbReference>
<reference evidence="9 10" key="1">
    <citation type="submission" date="2020-03" db="EMBL/GenBank/DDBJ databases">
        <title>Whole genome shotgun sequence of Phytohabitans suffuscus NBRC 105367.</title>
        <authorList>
            <person name="Komaki H."/>
            <person name="Tamura T."/>
        </authorList>
    </citation>
    <scope>NUCLEOTIDE SEQUENCE [LARGE SCALE GENOMIC DNA]</scope>
    <source>
        <strain evidence="9 10">NBRC 105367</strain>
    </source>
</reference>
<dbReference type="KEGG" id="psuu:Psuf_016030"/>
<sequence length="198" mass="21037">MTVTPTGPPTTYVPSTPEGPADRPRRIRERRTPSDLVFRGVARAGGTVVLAIMLLVGIFLTRDALPAWREAGLGFLTTQAWDPQGGDFGVAGVLIGTVLIGSVAIIVAVPLALGAALFISEYAPSRIKPLLINLVDLMAAVPSVVYGIWGCSSCSRSCWWSASRARGCRGGSPRTSAGSRSSRWTTTTRATRCRARRP</sequence>
<dbReference type="Gene3D" id="1.10.3720.10">
    <property type="entry name" value="MetI-like"/>
    <property type="match status" value="1"/>
</dbReference>
<dbReference type="InterPro" id="IPR035906">
    <property type="entry name" value="MetI-like_sf"/>
</dbReference>